<evidence type="ECO:0000256" key="1">
    <source>
        <dbReference type="SAM" id="SignalP"/>
    </source>
</evidence>
<dbReference type="PROSITE" id="PS51257">
    <property type="entry name" value="PROKAR_LIPOPROTEIN"/>
    <property type="match status" value="1"/>
</dbReference>
<proteinExistence type="predicted"/>
<dbReference type="InterPro" id="IPR027381">
    <property type="entry name" value="LytR/CpsA/Psr_C"/>
</dbReference>
<dbReference type="PANTHER" id="PTHR33392">
    <property type="entry name" value="POLYISOPRENYL-TEICHOIC ACID--PEPTIDOGLYCAN TEICHOIC ACID TRANSFERASE TAGU"/>
    <property type="match status" value="1"/>
</dbReference>
<feature type="chain" id="PRO_5038338143" description="LytR/CpsA/Psr regulator C-terminal domain-containing protein" evidence="1">
    <location>
        <begin position="24"/>
        <end position="263"/>
    </location>
</feature>
<evidence type="ECO:0000313" key="3">
    <source>
        <dbReference type="EMBL" id="NYJ73340.1"/>
    </source>
</evidence>
<dbReference type="EMBL" id="JACCFW010000001">
    <property type="protein sequence ID" value="NYJ73340.1"/>
    <property type="molecule type" value="Genomic_DNA"/>
</dbReference>
<dbReference type="InterPro" id="IPR050922">
    <property type="entry name" value="LytR/CpsA/Psr_CW_biosynth"/>
</dbReference>
<feature type="domain" description="LytR/CpsA/Psr regulator C-terminal" evidence="2">
    <location>
        <begin position="53"/>
        <end position="141"/>
    </location>
</feature>
<name>A0A853DF90_9MICO</name>
<dbReference type="PANTHER" id="PTHR33392:SF6">
    <property type="entry name" value="POLYISOPRENYL-TEICHOIC ACID--PEPTIDOGLYCAN TEICHOIC ACID TRANSFERASE TAGU"/>
    <property type="match status" value="1"/>
</dbReference>
<feature type="signal peptide" evidence="1">
    <location>
        <begin position="1"/>
        <end position="23"/>
    </location>
</feature>
<accession>A0A853DF90</accession>
<dbReference type="AlphaFoldDB" id="A0A853DF90"/>
<protein>
    <recommendedName>
        <fullName evidence="2">LytR/CpsA/Psr regulator C-terminal domain-containing protein</fullName>
    </recommendedName>
</protein>
<comment type="caution">
    <text evidence="3">The sequence shown here is derived from an EMBL/GenBank/DDBJ whole genome shotgun (WGS) entry which is preliminary data.</text>
</comment>
<keyword evidence="1" id="KW-0732">Signal</keyword>
<dbReference type="Gene3D" id="3.30.70.2390">
    <property type="match status" value="2"/>
</dbReference>
<evidence type="ECO:0000313" key="4">
    <source>
        <dbReference type="Proteomes" id="UP000571817"/>
    </source>
</evidence>
<reference evidence="3 4" key="1">
    <citation type="submission" date="2020-07" db="EMBL/GenBank/DDBJ databases">
        <title>Sequencing the genomes of 1000 actinobacteria strains.</title>
        <authorList>
            <person name="Klenk H.-P."/>
        </authorList>
    </citation>
    <scope>NUCLEOTIDE SEQUENCE [LARGE SCALE GENOMIC DNA]</scope>
    <source>
        <strain evidence="3 4">DSM 29531</strain>
    </source>
</reference>
<evidence type="ECO:0000259" key="2">
    <source>
        <dbReference type="Pfam" id="PF13399"/>
    </source>
</evidence>
<gene>
    <name evidence="3" type="ORF">HNR15_000303</name>
</gene>
<dbReference type="RefSeq" id="WP_179478537.1">
    <property type="nucleotide sequence ID" value="NZ_JACCFW010000001.1"/>
</dbReference>
<keyword evidence="4" id="KW-1185">Reference proteome</keyword>
<sequence length="263" mass="27431">MRTRGRLALLTTAGLMAGSMVLAGCGDQEAAPAKKPVCTTTPTPTVAIPASYIHVNVLNASDTQGLAGQVGTALSWRGFQVISTASDPQDDNRPTPTYAEIRYGAGGYQMALTLATQVEHATLYNDGRTNPSIDLVLGPSFQLAALPPPAAKSVTVNVYNTTARPGLATTVGKELRARGFKTDRVGNDPLGSFNPELIAIVRYGAKGEPAARRVALSVKGAKLVLDGRTDSSVDLVLDYRFSGLVPAAQATAPPVPKPSRTCS</sequence>
<dbReference type="Proteomes" id="UP000571817">
    <property type="component" value="Unassembled WGS sequence"/>
</dbReference>
<organism evidence="3 4">
    <name type="scientific">Allobranchiibius huperziae</name>
    <dbReference type="NCBI Taxonomy" id="1874116"/>
    <lineage>
        <taxon>Bacteria</taxon>
        <taxon>Bacillati</taxon>
        <taxon>Actinomycetota</taxon>
        <taxon>Actinomycetes</taxon>
        <taxon>Micrococcales</taxon>
        <taxon>Dermacoccaceae</taxon>
        <taxon>Allobranchiibius</taxon>
    </lineage>
</organism>
<feature type="domain" description="LytR/CpsA/Psr regulator C-terminal" evidence="2">
    <location>
        <begin position="153"/>
        <end position="238"/>
    </location>
</feature>
<dbReference type="Pfam" id="PF13399">
    <property type="entry name" value="LytR_C"/>
    <property type="match status" value="2"/>
</dbReference>